<dbReference type="InterPro" id="IPR050204">
    <property type="entry name" value="AraC_XylS_family_regulators"/>
</dbReference>
<evidence type="ECO:0000256" key="3">
    <source>
        <dbReference type="ARBA" id="ARBA00023163"/>
    </source>
</evidence>
<dbReference type="GO" id="GO:0003700">
    <property type="term" value="F:DNA-binding transcription factor activity"/>
    <property type="evidence" value="ECO:0007669"/>
    <property type="project" value="InterPro"/>
</dbReference>
<dbReference type="Proteomes" id="UP000505377">
    <property type="component" value="Chromosome"/>
</dbReference>
<dbReference type="Pfam" id="PF02311">
    <property type="entry name" value="AraC_binding"/>
    <property type="match status" value="1"/>
</dbReference>
<accession>A0A6M6JN68</accession>
<sequence length="309" mass="33539">MPLARNAVTLSRCQPARSSRSRTAILVSKCTGPASRPAPPPFLYVRDVLRAWAPGVPGITEVFHARFTDHAYPVHAHDTWTLLVVDEGAIRYDLDRHEHGALRPAVTLLPPFVAHTGRAATDGGFRKRVLYVDTGVLDAGLTGAAVATPSLPDALLRDRVDQLHRVLREPGTGLEAESRLALIGDRIRAHLRAAPEPDGANDPGGPGLARDLRDLLDAHLADGLALRDAGRILHAHPAHLVRRFTAAYGLPPHRYLTGRRVERARRLLLEGAPIADVAGAVGFHDQAHLHRHFTRQVGTTPGRFARGGR</sequence>
<dbReference type="PROSITE" id="PS01124">
    <property type="entry name" value="HTH_ARAC_FAMILY_2"/>
    <property type="match status" value="1"/>
</dbReference>
<protein>
    <submittedName>
        <fullName evidence="5">AraC family transcriptional regulator</fullName>
    </submittedName>
</protein>
<dbReference type="InterPro" id="IPR009057">
    <property type="entry name" value="Homeodomain-like_sf"/>
</dbReference>
<evidence type="ECO:0000256" key="1">
    <source>
        <dbReference type="ARBA" id="ARBA00023015"/>
    </source>
</evidence>
<organism evidence="5 6">
    <name type="scientific">Pseudonocardia broussonetiae</name>
    <dbReference type="NCBI Taxonomy" id="2736640"/>
    <lineage>
        <taxon>Bacteria</taxon>
        <taxon>Bacillati</taxon>
        <taxon>Actinomycetota</taxon>
        <taxon>Actinomycetes</taxon>
        <taxon>Pseudonocardiales</taxon>
        <taxon>Pseudonocardiaceae</taxon>
        <taxon>Pseudonocardia</taxon>
    </lineage>
</organism>
<dbReference type="PANTHER" id="PTHR46796:SF2">
    <property type="entry name" value="TRANSCRIPTIONAL REGULATORY PROTEIN"/>
    <property type="match status" value="1"/>
</dbReference>
<keyword evidence="1" id="KW-0805">Transcription regulation</keyword>
<name>A0A6M6JN68_9PSEU</name>
<dbReference type="PANTHER" id="PTHR46796">
    <property type="entry name" value="HTH-TYPE TRANSCRIPTIONAL ACTIVATOR RHAS-RELATED"/>
    <property type="match status" value="1"/>
</dbReference>
<evidence type="ECO:0000313" key="6">
    <source>
        <dbReference type="Proteomes" id="UP000505377"/>
    </source>
</evidence>
<feature type="domain" description="HTH araC/xylS-type" evidence="4">
    <location>
        <begin position="210"/>
        <end position="307"/>
    </location>
</feature>
<evidence type="ECO:0000256" key="2">
    <source>
        <dbReference type="ARBA" id="ARBA00023125"/>
    </source>
</evidence>
<dbReference type="InterPro" id="IPR003313">
    <property type="entry name" value="AraC-bd"/>
</dbReference>
<dbReference type="AlphaFoldDB" id="A0A6M6JN68"/>
<dbReference type="GO" id="GO:0043565">
    <property type="term" value="F:sequence-specific DNA binding"/>
    <property type="evidence" value="ECO:0007669"/>
    <property type="project" value="InterPro"/>
</dbReference>
<dbReference type="SUPFAM" id="SSF46689">
    <property type="entry name" value="Homeodomain-like"/>
    <property type="match status" value="2"/>
</dbReference>
<keyword evidence="2" id="KW-0238">DNA-binding</keyword>
<dbReference type="KEGG" id="pbro:HOP40_25195"/>
<reference evidence="5 6" key="1">
    <citation type="submission" date="2020-05" db="EMBL/GenBank/DDBJ databases">
        <authorList>
            <person name="Mo P."/>
        </authorList>
    </citation>
    <scope>NUCLEOTIDE SEQUENCE [LARGE SCALE GENOMIC DNA]</scope>
    <source>
        <strain evidence="5 6">Gen01</strain>
    </source>
</reference>
<keyword evidence="3" id="KW-0804">Transcription</keyword>
<dbReference type="SMART" id="SM00342">
    <property type="entry name" value="HTH_ARAC"/>
    <property type="match status" value="1"/>
</dbReference>
<dbReference type="EMBL" id="CP053564">
    <property type="protein sequence ID" value="QJY48673.1"/>
    <property type="molecule type" value="Genomic_DNA"/>
</dbReference>
<proteinExistence type="predicted"/>
<dbReference type="InterPro" id="IPR018060">
    <property type="entry name" value="HTH_AraC"/>
</dbReference>
<dbReference type="Gene3D" id="1.10.10.60">
    <property type="entry name" value="Homeodomain-like"/>
    <property type="match status" value="1"/>
</dbReference>
<keyword evidence="6" id="KW-1185">Reference proteome</keyword>
<evidence type="ECO:0000259" key="4">
    <source>
        <dbReference type="PROSITE" id="PS01124"/>
    </source>
</evidence>
<gene>
    <name evidence="5" type="ORF">HOP40_25195</name>
</gene>
<dbReference type="SUPFAM" id="SSF51215">
    <property type="entry name" value="Regulatory protein AraC"/>
    <property type="match status" value="1"/>
</dbReference>
<dbReference type="InterPro" id="IPR037923">
    <property type="entry name" value="HTH-like"/>
</dbReference>
<dbReference type="Pfam" id="PF12833">
    <property type="entry name" value="HTH_18"/>
    <property type="match status" value="1"/>
</dbReference>
<evidence type="ECO:0000313" key="5">
    <source>
        <dbReference type="EMBL" id="QJY48673.1"/>
    </source>
</evidence>